<evidence type="ECO:0000256" key="2">
    <source>
        <dbReference type="ARBA" id="ARBA00007466"/>
    </source>
</evidence>
<feature type="compositionally biased region" description="Basic and acidic residues" evidence="7">
    <location>
        <begin position="65"/>
        <end position="78"/>
    </location>
</feature>
<feature type="compositionally biased region" description="Acidic residues" evidence="7">
    <location>
        <begin position="147"/>
        <end position="156"/>
    </location>
</feature>
<proteinExistence type="inferred from homology"/>
<dbReference type="GO" id="GO:0032040">
    <property type="term" value="C:small-subunit processome"/>
    <property type="evidence" value="ECO:0007669"/>
    <property type="project" value="InterPro"/>
</dbReference>
<dbReference type="Proteomes" id="UP000799750">
    <property type="component" value="Unassembled WGS sequence"/>
</dbReference>
<dbReference type="PANTHER" id="PTHR23183:SF0">
    <property type="entry name" value="NUCLEOLAR PROTEIN 14"/>
    <property type="match status" value="1"/>
</dbReference>
<keyword evidence="4" id="KW-0698">rRNA processing</keyword>
<dbReference type="InterPro" id="IPR007276">
    <property type="entry name" value="Nop14"/>
</dbReference>
<feature type="region of interest" description="Disordered" evidence="7">
    <location>
        <begin position="1"/>
        <end position="123"/>
    </location>
</feature>
<evidence type="ECO:0000313" key="9">
    <source>
        <dbReference type="Proteomes" id="UP000799750"/>
    </source>
</evidence>
<feature type="compositionally biased region" description="Acidic residues" evidence="7">
    <location>
        <begin position="203"/>
        <end position="212"/>
    </location>
</feature>
<comment type="similarity">
    <text evidence="2">Belongs to the NOP14 family.</text>
</comment>
<dbReference type="GO" id="GO:0030490">
    <property type="term" value="P:maturation of SSU-rRNA"/>
    <property type="evidence" value="ECO:0007669"/>
    <property type="project" value="TreeGrafter"/>
</dbReference>
<keyword evidence="5" id="KW-0539">Nucleus</keyword>
<feature type="region of interest" description="Disordered" evidence="7">
    <location>
        <begin position="138"/>
        <end position="254"/>
    </location>
</feature>
<dbReference type="Pfam" id="PF04147">
    <property type="entry name" value="Nop14"/>
    <property type="match status" value="2"/>
</dbReference>
<evidence type="ECO:0000256" key="3">
    <source>
        <dbReference type="ARBA" id="ARBA00022517"/>
    </source>
</evidence>
<evidence type="ECO:0000256" key="7">
    <source>
        <dbReference type="SAM" id="MobiDB-lite"/>
    </source>
</evidence>
<comment type="function">
    <text evidence="6">Involved in nucleolar processing of pre-18S ribosomal RNA. Has a role in the nuclear export of 40S pre-ribosomal subunit to the cytoplasm.</text>
</comment>
<organism evidence="8 9">
    <name type="scientific">Lophium mytilinum</name>
    <dbReference type="NCBI Taxonomy" id="390894"/>
    <lineage>
        <taxon>Eukaryota</taxon>
        <taxon>Fungi</taxon>
        <taxon>Dikarya</taxon>
        <taxon>Ascomycota</taxon>
        <taxon>Pezizomycotina</taxon>
        <taxon>Dothideomycetes</taxon>
        <taxon>Pleosporomycetidae</taxon>
        <taxon>Mytilinidiales</taxon>
        <taxon>Mytilinidiaceae</taxon>
        <taxon>Lophium</taxon>
    </lineage>
</organism>
<dbReference type="EMBL" id="MU004185">
    <property type="protein sequence ID" value="KAF2498418.1"/>
    <property type="molecule type" value="Genomic_DNA"/>
</dbReference>
<comment type="subcellular location">
    <subcellularLocation>
        <location evidence="1">Nucleus</location>
        <location evidence="1">Nucleolus</location>
    </subcellularLocation>
</comment>
<feature type="compositionally biased region" description="Basic and acidic residues" evidence="7">
    <location>
        <begin position="322"/>
        <end position="358"/>
    </location>
</feature>
<keyword evidence="9" id="KW-1185">Reference proteome</keyword>
<dbReference type="PANTHER" id="PTHR23183">
    <property type="entry name" value="NOP14"/>
    <property type="match status" value="1"/>
</dbReference>
<accession>A0A6A6R0W7</accession>
<dbReference type="GO" id="GO:0030692">
    <property type="term" value="C:Noc4p-Nop14p complex"/>
    <property type="evidence" value="ECO:0007669"/>
    <property type="project" value="TreeGrafter"/>
</dbReference>
<feature type="compositionally biased region" description="Basic and acidic residues" evidence="7">
    <location>
        <begin position="814"/>
        <end position="827"/>
    </location>
</feature>
<feature type="region of interest" description="Disordered" evidence="7">
    <location>
        <begin position="814"/>
        <end position="836"/>
    </location>
</feature>
<dbReference type="AlphaFoldDB" id="A0A6A6R0W7"/>
<protein>
    <submittedName>
        <fullName evidence="8">Nop14-like protein</fullName>
    </submittedName>
</protein>
<feature type="compositionally biased region" description="Acidic residues" evidence="7">
    <location>
        <begin position="359"/>
        <end position="384"/>
    </location>
</feature>
<feature type="compositionally biased region" description="Basic and acidic residues" evidence="7">
    <location>
        <begin position="213"/>
        <end position="245"/>
    </location>
</feature>
<evidence type="ECO:0000256" key="6">
    <source>
        <dbReference type="ARBA" id="ARBA00024695"/>
    </source>
</evidence>
<feature type="region of interest" description="Disordered" evidence="7">
    <location>
        <begin position="322"/>
        <end position="441"/>
    </location>
</feature>
<name>A0A6A6R0W7_9PEZI</name>
<evidence type="ECO:0000256" key="4">
    <source>
        <dbReference type="ARBA" id="ARBA00022552"/>
    </source>
</evidence>
<keyword evidence="3" id="KW-0690">Ribosome biogenesis</keyword>
<evidence type="ECO:0000313" key="8">
    <source>
        <dbReference type="EMBL" id="KAF2498418.1"/>
    </source>
</evidence>
<feature type="compositionally biased region" description="Acidic residues" evidence="7">
    <location>
        <begin position="400"/>
        <end position="432"/>
    </location>
</feature>
<gene>
    <name evidence="8" type="ORF">BU16DRAFT_579544</name>
</gene>
<reference evidence="8" key="1">
    <citation type="journal article" date="2020" name="Stud. Mycol.">
        <title>101 Dothideomycetes genomes: a test case for predicting lifestyles and emergence of pathogens.</title>
        <authorList>
            <person name="Haridas S."/>
            <person name="Albert R."/>
            <person name="Binder M."/>
            <person name="Bloem J."/>
            <person name="Labutti K."/>
            <person name="Salamov A."/>
            <person name="Andreopoulos B."/>
            <person name="Baker S."/>
            <person name="Barry K."/>
            <person name="Bills G."/>
            <person name="Bluhm B."/>
            <person name="Cannon C."/>
            <person name="Castanera R."/>
            <person name="Culley D."/>
            <person name="Daum C."/>
            <person name="Ezra D."/>
            <person name="Gonzalez J."/>
            <person name="Henrissat B."/>
            <person name="Kuo A."/>
            <person name="Liang C."/>
            <person name="Lipzen A."/>
            <person name="Lutzoni F."/>
            <person name="Magnuson J."/>
            <person name="Mondo S."/>
            <person name="Nolan M."/>
            <person name="Ohm R."/>
            <person name="Pangilinan J."/>
            <person name="Park H.-J."/>
            <person name="Ramirez L."/>
            <person name="Alfaro M."/>
            <person name="Sun H."/>
            <person name="Tritt A."/>
            <person name="Yoshinaga Y."/>
            <person name="Zwiers L.-H."/>
            <person name="Turgeon B."/>
            <person name="Goodwin S."/>
            <person name="Spatafora J."/>
            <person name="Crous P."/>
            <person name="Grigoriev I."/>
        </authorList>
    </citation>
    <scope>NUCLEOTIDE SEQUENCE</scope>
    <source>
        <strain evidence="8">CBS 269.34</strain>
    </source>
</reference>
<dbReference type="OrthoDB" id="441771at2759"/>
<evidence type="ECO:0000256" key="5">
    <source>
        <dbReference type="ARBA" id="ARBA00023242"/>
    </source>
</evidence>
<sequence length="836" mass="94838">MPPSQLKRLKASLREQGITGPQKSKKQKKSNAGGNPEQKARRTAALAQIRESFNPFEYKTPARPKKFDVTTSRPDKKNAVGRPGVSKSLGEETRRKTLLPEMNRRNKVGGILDRRIGENDPTMSVEDKMIERYTRENQRRKGASIFDLEEAEDEEELTHGGRALDLGIREREVEDYDAASVEASSDEEGQDVRSLKRRRDSAEELGEEDGEGDVGKPERKKTKAEVMKEVMAKSKLHKYERQQAKEDDDDLREELDKDLPSILAALRGHLNKPQPKAAPEEPKKANDFAINPDRAALLNGKEREVADKEYDARVRQLLYDQKAKPTERIKTEEEKAEEEATRLKKLEEQRVRRMRGEPTEDEAPLVEENMEDDEEEYESGDDAAEFGLSAAQNTSRPDGVDDEDDFVLDDDLVASDSEFDDESSNDSDDEENVADKTQDLDDEFLRDVLPNGNGHISSAPGTGAQTSKLAFTYPCPQSQTELLRILDGVATSDIPVVIQRIRALYHPQLHHENKAKLANFAIVLVDYTVYLSSQTTAPSLALLETIIRHIHSLSRTFPEQIARAFRSHLQQLHTSNEPSPGDLTILTAISTVYPTSDHFHQVVTPAITLMARWLGMSTPRNAKDLTTGAYIGALCLQHQRLSKRYIPELMRYTTVALKSPFATSDLLDLHIKNLTAAADLWASKSAFLEIFSPELLAVVKDLKQPKALQRLQILLQQSRLARRPLELHHHRPLPIKTSVPKFEEGFNPDRHYDPDTDRAAANKLQAEYKKERKGAMRELRKDANFIAREQLREKKERDRAYEVKYKRLVAEIQGEEGKEKNAYERERRARKGKGGR</sequence>
<evidence type="ECO:0000256" key="1">
    <source>
        <dbReference type="ARBA" id="ARBA00004604"/>
    </source>
</evidence>
<feature type="region of interest" description="Disordered" evidence="7">
    <location>
        <begin position="268"/>
        <end position="290"/>
    </location>
</feature>